<dbReference type="InterPro" id="IPR036291">
    <property type="entry name" value="NAD(P)-bd_dom_sf"/>
</dbReference>
<dbReference type="PROSITE" id="PS00671">
    <property type="entry name" value="D_2_HYDROXYACID_DH_3"/>
    <property type="match status" value="1"/>
</dbReference>
<evidence type="ECO:0000313" key="7">
    <source>
        <dbReference type="EMBL" id="QLG46574.1"/>
    </source>
</evidence>
<dbReference type="GO" id="GO:0051287">
    <property type="term" value="F:NAD binding"/>
    <property type="evidence" value="ECO:0007669"/>
    <property type="project" value="InterPro"/>
</dbReference>
<evidence type="ECO:0000256" key="1">
    <source>
        <dbReference type="ARBA" id="ARBA00005854"/>
    </source>
</evidence>
<dbReference type="InterPro" id="IPR006140">
    <property type="entry name" value="D-isomer_DH_NAD-bd"/>
</dbReference>
<sequence length="331" mass="37110">MKIAIYSCHEFEKKYLKAENMDGHELIFIAETLNRTTIDRANGCEVVSIFSSDKTDKEILKKLNQIGVELIATRSAGTDHIDLKAADEFDMKIANVPEYSPHAIAEHCIALSLALYRKLKPSFNRIGKYNFSLEGHVGREIHTKTVGICGTGDIGEVLVNLFHGFGAKVLLFDEKKNPNLTDKDWAKYVKKETILGECDIISLNLPLNEDTKGFISDNELKAMKDTAILINTGRGGLVNTEEVYNALRNRKLAGFGMDVYENEKGIFYKDLSDSTSKDDLLISLIEMDNVVVTAHQTFLTDTALSNMMRTTLDTIREFDKNENIENLVSSK</sequence>
<dbReference type="PANTHER" id="PTHR43026">
    <property type="entry name" value="2-HYDROXYACID DEHYDROGENASE HOMOLOG 1-RELATED"/>
    <property type="match status" value="1"/>
</dbReference>
<organism evidence="7 8">
    <name type="scientific">Costertonia aggregata</name>
    <dbReference type="NCBI Taxonomy" id="343403"/>
    <lineage>
        <taxon>Bacteria</taxon>
        <taxon>Pseudomonadati</taxon>
        <taxon>Bacteroidota</taxon>
        <taxon>Flavobacteriia</taxon>
        <taxon>Flavobacteriales</taxon>
        <taxon>Flavobacteriaceae</taxon>
        <taxon>Costertonia</taxon>
    </lineage>
</organism>
<dbReference type="Pfam" id="PF02826">
    <property type="entry name" value="2-Hacid_dh_C"/>
    <property type="match status" value="1"/>
</dbReference>
<reference evidence="7 8" key="1">
    <citation type="journal article" date="2006" name="Int. J. Syst. Evol. Microbiol.">
        <title>Costertonia aggregata gen. nov., sp. nov., a mesophilic marine bacterium of the family Flavobacteriaceae, isolated from a mature biofilm.</title>
        <authorList>
            <person name="Kwon K.K."/>
            <person name="Lee Y.K."/>
            <person name="Lee H.K."/>
        </authorList>
    </citation>
    <scope>NUCLEOTIDE SEQUENCE [LARGE SCALE GENOMIC DNA]</scope>
    <source>
        <strain evidence="7 8">KCCM 42265</strain>
    </source>
</reference>
<dbReference type="InterPro" id="IPR029753">
    <property type="entry name" value="D-isomer_DH_CS"/>
</dbReference>
<gene>
    <name evidence="7" type="ORF">HYG79_14865</name>
</gene>
<dbReference type="Gene3D" id="3.40.50.720">
    <property type="entry name" value="NAD(P)-binding Rossmann-like Domain"/>
    <property type="match status" value="2"/>
</dbReference>
<dbReference type="Proteomes" id="UP000509302">
    <property type="component" value="Chromosome"/>
</dbReference>
<name>A0A7H9ASZ8_9FLAO</name>
<proteinExistence type="inferred from homology"/>
<comment type="similarity">
    <text evidence="1 4">Belongs to the D-isomer specific 2-hydroxyacid dehydrogenase family.</text>
</comment>
<keyword evidence="3" id="KW-0520">NAD</keyword>
<dbReference type="SUPFAM" id="SSF52283">
    <property type="entry name" value="Formate/glycerate dehydrogenase catalytic domain-like"/>
    <property type="match status" value="1"/>
</dbReference>
<dbReference type="PANTHER" id="PTHR43026:SF1">
    <property type="entry name" value="2-HYDROXYACID DEHYDROGENASE HOMOLOG 1-RELATED"/>
    <property type="match status" value="1"/>
</dbReference>
<dbReference type="EMBL" id="CP058595">
    <property type="protein sequence ID" value="QLG46574.1"/>
    <property type="molecule type" value="Genomic_DNA"/>
</dbReference>
<dbReference type="RefSeq" id="WP_179242853.1">
    <property type="nucleotide sequence ID" value="NZ_CP058595.1"/>
</dbReference>
<evidence type="ECO:0000256" key="3">
    <source>
        <dbReference type="ARBA" id="ARBA00023027"/>
    </source>
</evidence>
<dbReference type="AlphaFoldDB" id="A0A7H9ASZ8"/>
<keyword evidence="8" id="KW-1185">Reference proteome</keyword>
<dbReference type="PROSITE" id="PS00670">
    <property type="entry name" value="D_2_HYDROXYACID_DH_2"/>
    <property type="match status" value="1"/>
</dbReference>
<keyword evidence="2 4" id="KW-0560">Oxidoreductase</keyword>
<dbReference type="KEGG" id="cagg:HYG79_14865"/>
<evidence type="ECO:0000256" key="4">
    <source>
        <dbReference type="RuleBase" id="RU003719"/>
    </source>
</evidence>
<evidence type="ECO:0000259" key="5">
    <source>
        <dbReference type="Pfam" id="PF00389"/>
    </source>
</evidence>
<evidence type="ECO:0000259" key="6">
    <source>
        <dbReference type="Pfam" id="PF02826"/>
    </source>
</evidence>
<dbReference type="InterPro" id="IPR006139">
    <property type="entry name" value="D-isomer_2_OHA_DH_cat_dom"/>
</dbReference>
<dbReference type="SUPFAM" id="SSF51735">
    <property type="entry name" value="NAD(P)-binding Rossmann-fold domains"/>
    <property type="match status" value="1"/>
</dbReference>
<evidence type="ECO:0000313" key="8">
    <source>
        <dbReference type="Proteomes" id="UP000509302"/>
    </source>
</evidence>
<protein>
    <submittedName>
        <fullName evidence="7">2-hydroxyacid dehydrogenase</fullName>
    </submittedName>
</protein>
<dbReference type="InterPro" id="IPR058205">
    <property type="entry name" value="D-LDH-like"/>
</dbReference>
<accession>A0A7H9ASZ8</accession>
<dbReference type="Pfam" id="PF00389">
    <property type="entry name" value="2-Hacid_dh"/>
    <property type="match status" value="1"/>
</dbReference>
<evidence type="ECO:0000256" key="2">
    <source>
        <dbReference type="ARBA" id="ARBA00023002"/>
    </source>
</evidence>
<dbReference type="GO" id="GO:0008720">
    <property type="term" value="F:D-lactate dehydrogenase (NAD+) activity"/>
    <property type="evidence" value="ECO:0007669"/>
    <property type="project" value="TreeGrafter"/>
</dbReference>
<feature type="domain" description="D-isomer specific 2-hydroxyacid dehydrogenase NAD-binding" evidence="6">
    <location>
        <begin position="109"/>
        <end position="296"/>
    </location>
</feature>
<feature type="domain" description="D-isomer specific 2-hydroxyacid dehydrogenase catalytic" evidence="5">
    <location>
        <begin position="5"/>
        <end position="328"/>
    </location>
</feature>